<evidence type="ECO:0000256" key="5">
    <source>
        <dbReference type="SAM" id="MobiDB-lite"/>
    </source>
</evidence>
<evidence type="ECO:0000256" key="3">
    <source>
        <dbReference type="ARBA" id="ARBA00022989"/>
    </source>
</evidence>
<feature type="compositionally biased region" description="Basic and acidic residues" evidence="5">
    <location>
        <begin position="363"/>
        <end position="392"/>
    </location>
</feature>
<dbReference type="GO" id="GO:0005783">
    <property type="term" value="C:endoplasmic reticulum"/>
    <property type="evidence" value="ECO:0007669"/>
    <property type="project" value="InterPro"/>
</dbReference>
<dbReference type="InterPro" id="IPR012879">
    <property type="entry name" value="CCDC47"/>
</dbReference>
<dbReference type="Pfam" id="PF07946">
    <property type="entry name" value="CCDC47"/>
    <property type="match status" value="1"/>
</dbReference>
<accession>A0A0A8L4F6</accession>
<keyword evidence="4 6" id="KW-0472">Membrane</keyword>
<dbReference type="GO" id="GO:0032469">
    <property type="term" value="P:endoplasmic reticulum calcium ion homeostasis"/>
    <property type="evidence" value="ECO:0007669"/>
    <property type="project" value="InterPro"/>
</dbReference>
<reference evidence="7 8" key="1">
    <citation type="submission" date="2014-03" db="EMBL/GenBank/DDBJ databases">
        <title>The genome of Kluyveromyces dobzhanskii.</title>
        <authorList>
            <person name="Nystedt B."/>
            <person name="Astrom S."/>
        </authorList>
    </citation>
    <scope>NUCLEOTIDE SEQUENCE [LARGE SCALE GENOMIC DNA]</scope>
    <source>
        <strain evidence="7 8">CBS 2104</strain>
    </source>
</reference>
<organism evidence="7 8">
    <name type="scientific">Kluyveromyces dobzhanskii CBS 2104</name>
    <dbReference type="NCBI Taxonomy" id="1427455"/>
    <lineage>
        <taxon>Eukaryota</taxon>
        <taxon>Fungi</taxon>
        <taxon>Dikarya</taxon>
        <taxon>Ascomycota</taxon>
        <taxon>Saccharomycotina</taxon>
        <taxon>Saccharomycetes</taxon>
        <taxon>Saccharomycetales</taxon>
        <taxon>Saccharomycetaceae</taxon>
        <taxon>Kluyveromyces</taxon>
    </lineage>
</organism>
<feature type="compositionally biased region" description="Basic residues" evidence="5">
    <location>
        <begin position="393"/>
        <end position="408"/>
    </location>
</feature>
<dbReference type="GO" id="GO:0005509">
    <property type="term" value="F:calcium ion binding"/>
    <property type="evidence" value="ECO:0007669"/>
    <property type="project" value="InterPro"/>
</dbReference>
<keyword evidence="2 6" id="KW-0812">Transmembrane</keyword>
<dbReference type="PANTHER" id="PTHR12883:SF0">
    <property type="entry name" value="PAT COMPLEX SUBUNIT CCDC47"/>
    <property type="match status" value="1"/>
</dbReference>
<gene>
    <name evidence="7" type="ORF">KLDO_g1430</name>
</gene>
<dbReference type="Proteomes" id="UP000031516">
    <property type="component" value="Unassembled WGS sequence"/>
</dbReference>
<comment type="caution">
    <text evidence="7">The sequence shown here is derived from an EMBL/GenBank/DDBJ whole genome shotgun (WGS) entry which is preliminary data.</text>
</comment>
<dbReference type="EMBL" id="CCBQ010000019">
    <property type="protein sequence ID" value="CDO93128.1"/>
    <property type="molecule type" value="Genomic_DNA"/>
</dbReference>
<feature type="transmembrane region" description="Helical" evidence="6">
    <location>
        <begin position="41"/>
        <end position="64"/>
    </location>
</feature>
<evidence type="ECO:0000256" key="2">
    <source>
        <dbReference type="ARBA" id="ARBA00022692"/>
    </source>
</evidence>
<protein>
    <submittedName>
        <fullName evidence="7">WGS project CCBQ000000000 data, contig 00099</fullName>
    </submittedName>
</protein>
<dbReference type="AlphaFoldDB" id="A0A0A8L4F6"/>
<sequence>MSAILAPLVKAIDFVNDLNKEYYLLSVEEQKELGVGGRMSAYNWGFELAVIGIMVLLFLISYYGKTLNNKYADKIFGTLNTFLLTKLSFAKVGFSAEGKKMPYIEEQNNTWFASFATGRSSIESVIVKAHLTARHNPLALITQKALALFFPSLVASDVDEFISVTITPNGQFVATEEAKLSGNPAETLSKLKFITSIVNKSVMTKARDSNYFLSLTHTAENDSLPLEYVYMSESNKLNGFTLHYAGEDFKDLLSKCSKFLQFISFTDLPEEKPITDKLWETAQSPRCVISLSLITSDKDLALLEELISRIVEIYDTLTKEIQTNAPGSFITTDVLKKAIQLRKEELSKIVKVMQQVEREIALEKKQEEERERRKEMRNKLTDQELDKMELKKKEKRERRQRNKQKMRM</sequence>
<evidence type="ECO:0000313" key="7">
    <source>
        <dbReference type="EMBL" id="CDO93128.1"/>
    </source>
</evidence>
<dbReference type="GO" id="GO:0016020">
    <property type="term" value="C:membrane"/>
    <property type="evidence" value="ECO:0007669"/>
    <property type="project" value="UniProtKB-SubCell"/>
</dbReference>
<keyword evidence="8" id="KW-1185">Reference proteome</keyword>
<evidence type="ECO:0000313" key="8">
    <source>
        <dbReference type="Proteomes" id="UP000031516"/>
    </source>
</evidence>
<evidence type="ECO:0000256" key="6">
    <source>
        <dbReference type="SAM" id="Phobius"/>
    </source>
</evidence>
<feature type="region of interest" description="Disordered" evidence="5">
    <location>
        <begin position="363"/>
        <end position="408"/>
    </location>
</feature>
<evidence type="ECO:0000256" key="1">
    <source>
        <dbReference type="ARBA" id="ARBA00004167"/>
    </source>
</evidence>
<comment type="subcellular location">
    <subcellularLocation>
        <location evidence="1">Membrane</location>
        <topology evidence="1">Single-pass membrane protein</topology>
    </subcellularLocation>
</comment>
<name>A0A0A8L4F6_9SACH</name>
<dbReference type="OrthoDB" id="10039147at2759"/>
<keyword evidence="3 6" id="KW-1133">Transmembrane helix</keyword>
<dbReference type="PANTHER" id="PTHR12883">
    <property type="entry name" value="ADIPOCYTE-SPECIFIC PROTEIN 4-RELATED"/>
    <property type="match status" value="1"/>
</dbReference>
<proteinExistence type="predicted"/>
<evidence type="ECO:0000256" key="4">
    <source>
        <dbReference type="ARBA" id="ARBA00023136"/>
    </source>
</evidence>